<keyword evidence="1" id="KW-0812">Transmembrane</keyword>
<dbReference type="Pfam" id="PF05569">
    <property type="entry name" value="Peptidase_M56"/>
    <property type="match status" value="1"/>
</dbReference>
<sequence length="549" mass="62109">MELLQQTLWGGTMVLVILLLRTLGKRFLPRTVFRALWIVAALRLLLPLSLALPVPMPAPATPLPAADAAATGQAWTWENTLPYFGAAQTDTHQPAAAVTPWTLLWLVGVVLLTAYFAVSYVRCLRTFQTSLPEHSPEVEAWLAEHRLTRRVCVRCSDQITSPLTYGIFRPVILLPKTLDRRDTATLQFVLTHEWVHVWRWDALIKLLFAAALALHWFNPLVWLLYWLGNRDLELSCDAAVVRRVGREYRAAYALALLALEEKRSGLLPCFSRLSRNFLEERVKSIMQYKRASAVAVFLAMLLVVGITSAFALRPETTAQIQLHEPTAPENRVSGEAALGETQDGYTVASQWAEALKERDGKARYALLSADAKAPYYEALTAQNGTEHPWTIGVSSPWVVDYEIALDGAEAVITYCTETSDRETYIYQEALKLTEEHGRTVIQGYGVTVEYLREDLYEKALDIQAQVREGHLTWRLDPESVTLNFLYNTLGLERGTLRSATDQEAVFETKDGETIFVQLYRPLNVENGFLAVYEYTFENHHQIVDNLDFY</sequence>
<dbReference type="PANTHER" id="PTHR34978:SF3">
    <property type="entry name" value="SLR0241 PROTEIN"/>
    <property type="match status" value="1"/>
</dbReference>
<reference evidence="3" key="1">
    <citation type="submission" date="2020-10" db="EMBL/GenBank/DDBJ databases">
        <authorList>
            <person name="Gilroy R."/>
        </authorList>
    </citation>
    <scope>NUCLEOTIDE SEQUENCE</scope>
    <source>
        <strain evidence="3">ChiBcec15-4380</strain>
    </source>
</reference>
<name>A0A9D1DIK1_9FIRM</name>
<organism evidence="3 4">
    <name type="scientific">Candidatus Avoscillospira avicola</name>
    <dbReference type="NCBI Taxonomy" id="2840706"/>
    <lineage>
        <taxon>Bacteria</taxon>
        <taxon>Bacillati</taxon>
        <taxon>Bacillota</taxon>
        <taxon>Clostridia</taxon>
        <taxon>Eubacteriales</taxon>
        <taxon>Oscillospiraceae</taxon>
        <taxon>Oscillospiraceae incertae sedis</taxon>
        <taxon>Candidatus Avoscillospira</taxon>
    </lineage>
</organism>
<feature type="transmembrane region" description="Helical" evidence="1">
    <location>
        <begin position="103"/>
        <end position="121"/>
    </location>
</feature>
<dbReference type="Proteomes" id="UP000824239">
    <property type="component" value="Unassembled WGS sequence"/>
</dbReference>
<dbReference type="CDD" id="cd07341">
    <property type="entry name" value="M56_BlaR1_MecR1_like"/>
    <property type="match status" value="1"/>
</dbReference>
<feature type="transmembrane region" description="Helical" evidence="1">
    <location>
        <begin position="206"/>
        <end position="225"/>
    </location>
</feature>
<evidence type="ECO:0000256" key="1">
    <source>
        <dbReference type="SAM" id="Phobius"/>
    </source>
</evidence>
<feature type="transmembrane region" description="Helical" evidence="1">
    <location>
        <begin position="6"/>
        <end position="23"/>
    </location>
</feature>
<feature type="transmembrane region" description="Helical" evidence="1">
    <location>
        <begin position="291"/>
        <end position="312"/>
    </location>
</feature>
<dbReference type="InterPro" id="IPR052173">
    <property type="entry name" value="Beta-lactam_resp_regulator"/>
</dbReference>
<evidence type="ECO:0000313" key="3">
    <source>
        <dbReference type="EMBL" id="HIR51259.1"/>
    </source>
</evidence>
<evidence type="ECO:0000313" key="4">
    <source>
        <dbReference type="Proteomes" id="UP000824239"/>
    </source>
</evidence>
<comment type="caution">
    <text evidence="3">The sequence shown here is derived from an EMBL/GenBank/DDBJ whole genome shotgun (WGS) entry which is preliminary data.</text>
</comment>
<evidence type="ECO:0000259" key="2">
    <source>
        <dbReference type="Pfam" id="PF05569"/>
    </source>
</evidence>
<protein>
    <submittedName>
        <fullName evidence="3">M56 family metallopeptidase</fullName>
    </submittedName>
</protein>
<keyword evidence="1" id="KW-0472">Membrane</keyword>
<gene>
    <name evidence="3" type="ORF">IAA53_08260</name>
</gene>
<dbReference type="AlphaFoldDB" id="A0A9D1DIK1"/>
<dbReference type="EMBL" id="DVHE01000062">
    <property type="protein sequence ID" value="HIR51259.1"/>
    <property type="molecule type" value="Genomic_DNA"/>
</dbReference>
<reference evidence="3" key="2">
    <citation type="journal article" date="2021" name="PeerJ">
        <title>Extensive microbial diversity within the chicken gut microbiome revealed by metagenomics and culture.</title>
        <authorList>
            <person name="Gilroy R."/>
            <person name="Ravi A."/>
            <person name="Getino M."/>
            <person name="Pursley I."/>
            <person name="Horton D.L."/>
            <person name="Alikhan N.F."/>
            <person name="Baker D."/>
            <person name="Gharbi K."/>
            <person name="Hall N."/>
            <person name="Watson M."/>
            <person name="Adriaenssens E.M."/>
            <person name="Foster-Nyarko E."/>
            <person name="Jarju S."/>
            <person name="Secka A."/>
            <person name="Antonio M."/>
            <person name="Oren A."/>
            <person name="Chaudhuri R.R."/>
            <person name="La Ragione R."/>
            <person name="Hildebrand F."/>
            <person name="Pallen M.J."/>
        </authorList>
    </citation>
    <scope>NUCLEOTIDE SEQUENCE</scope>
    <source>
        <strain evidence="3">ChiBcec15-4380</strain>
    </source>
</reference>
<feature type="domain" description="Peptidase M56" evidence="2">
    <location>
        <begin position="3"/>
        <end position="265"/>
    </location>
</feature>
<dbReference type="PANTHER" id="PTHR34978">
    <property type="entry name" value="POSSIBLE SENSOR-TRANSDUCER PROTEIN BLAR"/>
    <property type="match status" value="1"/>
</dbReference>
<dbReference type="InterPro" id="IPR008756">
    <property type="entry name" value="Peptidase_M56"/>
</dbReference>
<proteinExistence type="predicted"/>
<keyword evidence="1" id="KW-1133">Transmembrane helix</keyword>
<feature type="transmembrane region" description="Helical" evidence="1">
    <location>
        <begin position="35"/>
        <end position="54"/>
    </location>
</feature>
<accession>A0A9D1DIK1</accession>